<proteinExistence type="predicted"/>
<gene>
    <name evidence="1" type="ORF">BpHYR1_003666</name>
</gene>
<protein>
    <submittedName>
        <fullName evidence="1">RNA-directed DNA polymerase from mobile element jockey-like</fullName>
    </submittedName>
</protein>
<evidence type="ECO:0000313" key="1">
    <source>
        <dbReference type="EMBL" id="RNA18728.1"/>
    </source>
</evidence>
<name>A0A3M7R652_BRAPC</name>
<evidence type="ECO:0000313" key="2">
    <source>
        <dbReference type="Proteomes" id="UP000276133"/>
    </source>
</evidence>
<keyword evidence="1" id="KW-0548">Nucleotidyltransferase</keyword>
<dbReference type="AlphaFoldDB" id="A0A3M7R652"/>
<accession>A0A3M7R652</accession>
<dbReference type="EMBL" id="REGN01004180">
    <property type="protein sequence ID" value="RNA18728.1"/>
    <property type="molecule type" value="Genomic_DNA"/>
</dbReference>
<comment type="caution">
    <text evidence="1">The sequence shown here is derived from an EMBL/GenBank/DDBJ whole genome shotgun (WGS) entry which is preliminary data.</text>
</comment>
<keyword evidence="1" id="KW-0808">Transferase</keyword>
<dbReference type="Proteomes" id="UP000276133">
    <property type="component" value="Unassembled WGS sequence"/>
</dbReference>
<organism evidence="1 2">
    <name type="scientific">Brachionus plicatilis</name>
    <name type="common">Marine rotifer</name>
    <name type="synonym">Brachionus muelleri</name>
    <dbReference type="NCBI Taxonomy" id="10195"/>
    <lineage>
        <taxon>Eukaryota</taxon>
        <taxon>Metazoa</taxon>
        <taxon>Spiralia</taxon>
        <taxon>Gnathifera</taxon>
        <taxon>Rotifera</taxon>
        <taxon>Eurotatoria</taxon>
        <taxon>Monogononta</taxon>
        <taxon>Pseudotrocha</taxon>
        <taxon>Ploima</taxon>
        <taxon>Brachionidae</taxon>
        <taxon>Brachionus</taxon>
    </lineage>
</organism>
<sequence>MLKIFNLNPFSGELFRLENVVNCFGSLQFKFKFSLSVVSFISSLAIHHNFYNLTTAYYNQLINKLNQLNFESSNMKTEKKSHDIKTKTEKCLKGLEKFNDFTTSYYFRASNRADMCLKQILIKQCRLNYLKEIISINGKCKGFNDIKNAMYKYGMSDTLIMIIIEKIIQFGHIPKFFNIGKIKPIVKDDTKSCCDLNNFRPFTISNVLSNIFEKIMLFEIMKSYDVPERQQGFKKKAHVLMTFLLLKRQLKATGQSSPTNLEMFKTIISEINGNSNFILLNDKITLITNTTIGLVKEIIKKHQSQIKIISNKILKINNLIRVKQGGPISPKSFSIYTEDWIKELGCKEIGTKICGYFTGVFMYADDILLLTHNLKYLGVILNRNNNNKDKYTSINNKSISKEFLECLEEYKIEVHKIIQLVELKRKDLMKKETNCISDSIEECLRKMGNETYQRMLKTLKLCLIYCI</sequence>
<reference evidence="1 2" key="1">
    <citation type="journal article" date="2018" name="Sci. Rep.">
        <title>Genomic signatures of local adaptation to the degree of environmental predictability in rotifers.</title>
        <authorList>
            <person name="Franch-Gras L."/>
            <person name="Hahn C."/>
            <person name="Garcia-Roger E.M."/>
            <person name="Carmona M.J."/>
            <person name="Serra M."/>
            <person name="Gomez A."/>
        </authorList>
    </citation>
    <scope>NUCLEOTIDE SEQUENCE [LARGE SCALE GENOMIC DNA]</scope>
    <source>
        <strain evidence="1">HYR1</strain>
    </source>
</reference>
<dbReference type="GO" id="GO:0003964">
    <property type="term" value="F:RNA-directed DNA polymerase activity"/>
    <property type="evidence" value="ECO:0007669"/>
    <property type="project" value="UniProtKB-KW"/>
</dbReference>
<keyword evidence="2" id="KW-1185">Reference proteome</keyword>
<keyword evidence="1" id="KW-0695">RNA-directed DNA polymerase</keyword>